<keyword evidence="3" id="KW-0813">Transport</keyword>
<dbReference type="GO" id="GO:0017056">
    <property type="term" value="F:structural constituent of nuclear pore"/>
    <property type="evidence" value="ECO:0007669"/>
    <property type="project" value="TreeGrafter"/>
</dbReference>
<dbReference type="PANTHER" id="PTHR31344">
    <property type="entry name" value="NUCLEAR PORE COMPLEX PROTEIN NUP205"/>
    <property type="match status" value="1"/>
</dbReference>
<dbReference type="OrthoDB" id="2019644at2759"/>
<gene>
    <name evidence="6" type="ORF">IWW36_000201</name>
</gene>
<accession>A0A9W8IE00</accession>
<feature type="region of interest" description="Disordered" evidence="5">
    <location>
        <begin position="1471"/>
        <end position="1494"/>
    </location>
</feature>
<feature type="region of interest" description="Disordered" evidence="5">
    <location>
        <begin position="462"/>
        <end position="497"/>
    </location>
</feature>
<sequence length="2100" mass="227537">MANTTWEPERYANLNRLLGDCLELSTESPKYDELKKQLEKLKPDLASLLEFPAKNAQHRTALEKGTPTINGEQYKVSTDFIAEAKKLSDFLEIDEDLASTLVHKAVGYEKRFELAAGESAVLLFFSEREAKLLSLSTLFAGGASAAVEEGMRGLLDQFASEILSSTLKAAPKMFPERVLEAIGSLASKKDRVTRILEGPSADIPYQREVVEFVQTRLSEERKQLAMVLFVIIRDYQLNSNELLSVVEWLRNSKVDDPVTLRLAVALLTALNTAAEGSHELAEVAALDKISHLVRDSEFLVKLHAEIVDKAWNDDGLKGLVWLQWALLALFGMKRSPGFDQLIGFREDRVESIAEQAVRMGAYRCATDYLLGYRISDDMEYELASELEVLQKQRVEAAPNKETSQRYPHFKDVSEELQWHIESTLEDMVASFIGRMSSLIRRMRYNEEDAIYQAQQAEQLRQAQEEQRQQMQQMQQSGLRYSRPIGSQEVAPPATAEPRRDTESLFLWITVLFSGRPDAGLRFWGRANDARMELDDRLAVFLRWGADCREQGMVRGYFSMLAALAGGVQASVSAHEFMSGGALSPRQAANQAPLCSWQALFGALDFYAGHMRQNETDPLAAAAEIPAAEESLLRAFLRLCATVVRFSVVARTALYDSAELNAMATMFGLLGSGVPVGLKAALLNTIAAFGEADDAQLAAQGESVRLATDEMARRIWGLLEQSQMVPTANKSGAGALTIGRGRAVRGGIAYELEEIEAAAETYPETRAFVGLVATLMHVSRTAPTGNDDRDPVAYGAASPSVPADLGAGHRVAGAGPYVGFVVDSVLLKADQRTYRAAGEKWQVYEQTLAVVERSLATLDLSAFAGGRTVNDANTLRTVATQAGFEVAVRILCGSRLLDTLLRVLDVGVDAVNAGAAAGRAVLAALRILLRVLRIETAVLQGAAPALAESDALGFALSLPRSLTTLEQLLLARRAAVVQLVTYVGAVDADISLAAVRIVRILAASTAFSGVDDRVGRGALTLNRLVSIVDGSAESVRILHAFIGVLEADDGSSDATVATAAGAVQGEASGAETPAQTLRLATMDLLLENIAPSKPAPTLSHWLLGFGLARPASDDLPDPSQRATALHAILDTIRGERAADVLLRQPRLGERCYQLVHRLCADAVTGDVTQRYLRAREDFVATQLRAVPAEIAARGVCAQLHARAWLWRLAALELHALALQDSRARARQIAEWLVADTAAAQDDDVFAAGAGSFLDAQMRLLALFDGVRTAYRDALIELHREQHTYDDDAMDEDAGAGDDDAALLGIDVTSCEAVDKRGCLLVDMQALAALLRAAERALEARGALNTAGARQRAHAAMRRVAVRAFFDNQQRELFFAFSSALRGWKEMAEVVVTSAWELIDAGGRSARERTAFQLLRGLARALAESDASMHLPAEPEQRRAEVMTALATTLTLCAERLSREWARAGELSRAALPPAVASGPNKGGTRNRAAPPAAPAESLLPAEPLLDAWRLLVAAALTPAAQTSLQLRGNVYAALLHFAGGLRRLAGDDSASRLVAGALDVLAGSSLGDRLLETVSADAADASDAWKTVAFALLDALATLYANGSRSTRVVVFLARKNYLSAFIGTLLRRDDAALQSCLQPDPASLNALYVYEAKLAFFIRLAQRADGADKLIENGILDVLADCAFLDMRPNASSDAGSFADAFIPARAERFHQLLMPALDLLLALAARIGRDNVAVWMKLARFVTQHFGVLEAVLKEVALPSQPLSIALLTEAKAISALVFFVARQRAVLDREAALAGAGHVGITSLHLPLLALLPKLASPSAAWMRRLNAANDVERAQSQVPATLYDAKEDCDMAHSLLGQQASELVDATVQNVIAYVQAVTERSSAASRPFRPAFAWPIEHSRESDYLPSQSLLVAYIRHSLSRISRGRAARKEKLRLAQNSSEMPSAELRRLISASAYSHALDDLSMTQMRSLAAVLLTQQARHIARCSSAQVAAMEQALVLLWRHLSFFITSDIVDDASYAGSRVSGNVGGSMAMPSLAERDTLRTDASISLPPLLSSLSDLKLTTDELPNYSTHTSFIQMLVRRIKDLVLRDISSL</sequence>
<protein>
    <submittedName>
        <fullName evidence="6">Uncharacterized protein</fullName>
    </submittedName>
</protein>
<evidence type="ECO:0000256" key="4">
    <source>
        <dbReference type="ARBA" id="ARBA00023242"/>
    </source>
</evidence>
<evidence type="ECO:0000256" key="1">
    <source>
        <dbReference type="ARBA" id="ARBA00004123"/>
    </source>
</evidence>
<dbReference type="GO" id="GO:0044611">
    <property type="term" value="C:nuclear pore inner ring"/>
    <property type="evidence" value="ECO:0007669"/>
    <property type="project" value="TreeGrafter"/>
</dbReference>
<comment type="similarity">
    <text evidence="2">Belongs to the NUP186/NUP192/NUP205 family.</text>
</comment>
<evidence type="ECO:0000256" key="5">
    <source>
        <dbReference type="SAM" id="MobiDB-lite"/>
    </source>
</evidence>
<dbReference type="EMBL" id="JANBUW010000002">
    <property type="protein sequence ID" value="KAJ2852572.1"/>
    <property type="molecule type" value="Genomic_DNA"/>
</dbReference>
<dbReference type="PANTHER" id="PTHR31344:SF0">
    <property type="entry name" value="NUCLEAR PORE COMPLEX PROTEIN NUP205"/>
    <property type="match status" value="1"/>
</dbReference>
<organism evidence="6 7">
    <name type="scientific">Coemansia brasiliensis</name>
    <dbReference type="NCBI Taxonomy" id="2650707"/>
    <lineage>
        <taxon>Eukaryota</taxon>
        <taxon>Fungi</taxon>
        <taxon>Fungi incertae sedis</taxon>
        <taxon>Zoopagomycota</taxon>
        <taxon>Kickxellomycotina</taxon>
        <taxon>Kickxellomycetes</taxon>
        <taxon>Kickxellales</taxon>
        <taxon>Kickxellaceae</taxon>
        <taxon>Coemansia</taxon>
    </lineage>
</organism>
<name>A0A9W8IE00_9FUNG</name>
<evidence type="ECO:0000313" key="6">
    <source>
        <dbReference type="EMBL" id="KAJ2852572.1"/>
    </source>
</evidence>
<comment type="subcellular location">
    <subcellularLocation>
        <location evidence="1">Nucleus</location>
    </subcellularLocation>
</comment>
<evidence type="ECO:0000256" key="3">
    <source>
        <dbReference type="ARBA" id="ARBA00022448"/>
    </source>
</evidence>
<dbReference type="InterPro" id="IPR021827">
    <property type="entry name" value="Nup186/Nup192/Nup205"/>
</dbReference>
<keyword evidence="7" id="KW-1185">Reference proteome</keyword>
<dbReference type="Proteomes" id="UP001139887">
    <property type="component" value="Unassembled WGS sequence"/>
</dbReference>
<reference evidence="6" key="1">
    <citation type="submission" date="2022-07" db="EMBL/GenBank/DDBJ databases">
        <title>Phylogenomic reconstructions and comparative analyses of Kickxellomycotina fungi.</title>
        <authorList>
            <person name="Reynolds N.K."/>
            <person name="Stajich J.E."/>
            <person name="Barry K."/>
            <person name="Grigoriev I.V."/>
            <person name="Crous P."/>
            <person name="Smith M.E."/>
        </authorList>
    </citation>
    <scope>NUCLEOTIDE SEQUENCE</scope>
    <source>
        <strain evidence="6">NRRL 1566</strain>
    </source>
</reference>
<evidence type="ECO:0000256" key="2">
    <source>
        <dbReference type="ARBA" id="ARBA00005892"/>
    </source>
</evidence>
<dbReference type="Pfam" id="PF11894">
    <property type="entry name" value="Nup192"/>
    <property type="match status" value="1"/>
</dbReference>
<comment type="caution">
    <text evidence="6">The sequence shown here is derived from an EMBL/GenBank/DDBJ whole genome shotgun (WGS) entry which is preliminary data.</text>
</comment>
<proteinExistence type="inferred from homology"/>
<evidence type="ECO:0000313" key="7">
    <source>
        <dbReference type="Proteomes" id="UP001139887"/>
    </source>
</evidence>
<keyword evidence="4" id="KW-0539">Nucleus</keyword>
<dbReference type="GO" id="GO:0006999">
    <property type="term" value="P:nuclear pore organization"/>
    <property type="evidence" value="ECO:0007669"/>
    <property type="project" value="TreeGrafter"/>
</dbReference>